<name>A0ABU7PFZ9_9ACTN</name>
<reference evidence="4 5" key="1">
    <citation type="submission" date="2023-12" db="EMBL/GenBank/DDBJ databases">
        <title>Streptomyces sp. V4-01.</title>
        <authorList>
            <person name="Somphong A."/>
            <person name="Phongsopitanun W."/>
        </authorList>
    </citation>
    <scope>NUCLEOTIDE SEQUENCE [LARGE SCALE GENOMIC DNA]</scope>
    <source>
        <strain evidence="4 5">V4-01</strain>
    </source>
</reference>
<sequence>MADTHPAGGTHLAAGSDPAAAGAGGGGPRIVCVAGARPNYMKIKPVMDALERRGADVLLVHTGQHYDPAMNDVFFADLGIRPPDRYLGVGSGTHAEQTGRVMTAFEPLLAETAPDAVVVVGDINSTVACALVTAKAGPLLAHVEAGLRSRDWGMPEEVNRVVTDRVSDYLLAPSPDAADNLRAEGYREDQIHVVGNVMIDSLLANLDRARAGDALARHGVAAGRYGLVTLHRPANVDDPAVLTGLLKALGAVAERLPLLLPVHPRAAGRLAAAGVPAGVRLVPPAGYLDFVALQDGAALVLTDSGGVQEETTALGVPCVTLRDNTERPVTVTEGTNVLAGRDPDRIVATAHRVLDDPPRPRRPELWDGRAGDRIAEVLLTGGAAAARLRPTDLPVPERPAARTE</sequence>
<dbReference type="Proteomes" id="UP001344658">
    <property type="component" value="Unassembled WGS sequence"/>
</dbReference>
<dbReference type="InterPro" id="IPR029767">
    <property type="entry name" value="WecB-like"/>
</dbReference>
<dbReference type="Gene3D" id="3.40.50.2000">
    <property type="entry name" value="Glycogen Phosphorylase B"/>
    <property type="match status" value="2"/>
</dbReference>
<keyword evidence="1 4" id="KW-0413">Isomerase</keyword>
<comment type="similarity">
    <text evidence="1">Belongs to the UDP-N-acetylglucosamine 2-epimerase family.</text>
</comment>
<keyword evidence="5" id="KW-1185">Reference proteome</keyword>
<comment type="caution">
    <text evidence="4">The sequence shown here is derived from an EMBL/GenBank/DDBJ whole genome shotgun (WGS) entry which is preliminary data.</text>
</comment>
<evidence type="ECO:0000313" key="4">
    <source>
        <dbReference type="EMBL" id="MEE4544754.1"/>
    </source>
</evidence>
<dbReference type="NCBIfam" id="TIGR00236">
    <property type="entry name" value="wecB"/>
    <property type="match status" value="1"/>
</dbReference>
<evidence type="ECO:0000256" key="2">
    <source>
        <dbReference type="SAM" id="MobiDB-lite"/>
    </source>
</evidence>
<gene>
    <name evidence="4" type="primary">wecB</name>
    <name evidence="4" type="ORF">V2S66_22650</name>
</gene>
<dbReference type="GO" id="GO:0008761">
    <property type="term" value="F:UDP-N-acetylglucosamine 2-epimerase activity"/>
    <property type="evidence" value="ECO:0007669"/>
    <property type="project" value="UniProtKB-EC"/>
</dbReference>
<feature type="domain" description="UDP-N-acetylglucosamine 2-epimerase" evidence="3">
    <location>
        <begin position="50"/>
        <end position="378"/>
    </location>
</feature>
<accession>A0ABU7PFZ9</accession>
<dbReference type="PANTHER" id="PTHR43174:SF1">
    <property type="entry name" value="UDP-N-ACETYLGLUCOSAMINE 2-EPIMERASE"/>
    <property type="match status" value="1"/>
</dbReference>
<dbReference type="RefSeq" id="WP_330797832.1">
    <property type="nucleotide sequence ID" value="NZ_JAZEWV010000021.1"/>
</dbReference>
<dbReference type="InterPro" id="IPR003331">
    <property type="entry name" value="UDP_GlcNAc_Epimerase_2_dom"/>
</dbReference>
<organism evidence="4 5">
    <name type="scientific">Actinacidiphila polyblastidii</name>
    <dbReference type="NCBI Taxonomy" id="3110430"/>
    <lineage>
        <taxon>Bacteria</taxon>
        <taxon>Bacillati</taxon>
        <taxon>Actinomycetota</taxon>
        <taxon>Actinomycetes</taxon>
        <taxon>Kitasatosporales</taxon>
        <taxon>Streptomycetaceae</taxon>
        <taxon>Actinacidiphila</taxon>
    </lineage>
</organism>
<evidence type="ECO:0000313" key="5">
    <source>
        <dbReference type="Proteomes" id="UP001344658"/>
    </source>
</evidence>
<dbReference type="EMBL" id="JAZEWV010000021">
    <property type="protein sequence ID" value="MEE4544754.1"/>
    <property type="molecule type" value="Genomic_DNA"/>
</dbReference>
<dbReference type="SUPFAM" id="SSF53756">
    <property type="entry name" value="UDP-Glycosyltransferase/glycogen phosphorylase"/>
    <property type="match status" value="1"/>
</dbReference>
<dbReference type="CDD" id="cd03786">
    <property type="entry name" value="GTB_UDP-GlcNAc_2-Epimerase"/>
    <property type="match status" value="1"/>
</dbReference>
<protein>
    <submittedName>
        <fullName evidence="4">UDP-N-acetylglucosamine 2-epimerase (Non-hydrolyzing)</fullName>
        <ecNumber evidence="4">5.1.3.14</ecNumber>
    </submittedName>
</protein>
<feature type="region of interest" description="Disordered" evidence="2">
    <location>
        <begin position="1"/>
        <end position="20"/>
    </location>
</feature>
<proteinExistence type="inferred from homology"/>
<dbReference type="Pfam" id="PF02350">
    <property type="entry name" value="Epimerase_2"/>
    <property type="match status" value="1"/>
</dbReference>
<dbReference type="PANTHER" id="PTHR43174">
    <property type="entry name" value="UDP-N-ACETYLGLUCOSAMINE 2-EPIMERASE"/>
    <property type="match status" value="1"/>
</dbReference>
<evidence type="ECO:0000256" key="1">
    <source>
        <dbReference type="RuleBase" id="RU003513"/>
    </source>
</evidence>
<evidence type="ECO:0000259" key="3">
    <source>
        <dbReference type="Pfam" id="PF02350"/>
    </source>
</evidence>
<dbReference type="EC" id="5.1.3.14" evidence="4"/>